<evidence type="ECO:0000313" key="1">
    <source>
        <dbReference type="EMBL" id="EDO62196.1"/>
    </source>
</evidence>
<proteinExistence type="predicted"/>
<protein>
    <submittedName>
        <fullName evidence="1">Uncharacterized protein</fullName>
    </submittedName>
</protein>
<dbReference type="Proteomes" id="UP000003490">
    <property type="component" value="Unassembled WGS sequence"/>
</dbReference>
<organism evidence="1 2">
    <name type="scientific">[Clostridium] leptum DSM 753</name>
    <dbReference type="NCBI Taxonomy" id="428125"/>
    <lineage>
        <taxon>Bacteria</taxon>
        <taxon>Bacillati</taxon>
        <taxon>Bacillota</taxon>
        <taxon>Clostridia</taxon>
        <taxon>Eubacteriales</taxon>
        <taxon>Oscillospiraceae</taxon>
        <taxon>Oscillospiraceae incertae sedis</taxon>
    </lineage>
</organism>
<reference evidence="1 2" key="1">
    <citation type="submission" date="2007-08" db="EMBL/GenBank/DDBJ databases">
        <title>Draft genome sequence of Clostridium leptum (DSM 753).</title>
        <authorList>
            <person name="Sudarsanam P."/>
            <person name="Ley R."/>
            <person name="Guruge J."/>
            <person name="Turnbaugh P.J."/>
            <person name="Mahowald M."/>
            <person name="Liep D."/>
            <person name="Gordon J."/>
        </authorList>
    </citation>
    <scope>NUCLEOTIDE SEQUENCE [LARGE SCALE GENOMIC DNA]</scope>
    <source>
        <strain evidence="1 2">DSM 753</strain>
    </source>
</reference>
<evidence type="ECO:0000313" key="2">
    <source>
        <dbReference type="Proteomes" id="UP000003490"/>
    </source>
</evidence>
<sequence>MERRKLPYVHLRRTGRSFPFQRKSLAERRDRPMLDNKKRKRKRITDQNSGIAAFGILNKTSA</sequence>
<gene>
    <name evidence="1" type="ORF">CLOLEP_01057</name>
</gene>
<dbReference type="HOGENOM" id="CLU_2896116_0_0_9"/>
<reference evidence="1 2" key="2">
    <citation type="submission" date="2007-08" db="EMBL/GenBank/DDBJ databases">
        <authorList>
            <person name="Fulton L."/>
            <person name="Clifton S."/>
            <person name="Fulton B."/>
            <person name="Xu J."/>
            <person name="Minx P."/>
            <person name="Pepin K.H."/>
            <person name="Johnson M."/>
            <person name="Thiruvilangam P."/>
            <person name="Bhonagiri V."/>
            <person name="Nash W.E."/>
            <person name="Wang C."/>
            <person name="Mardis E.R."/>
            <person name="Wilson R.K."/>
        </authorList>
    </citation>
    <scope>NUCLEOTIDE SEQUENCE [LARGE SCALE GENOMIC DNA]</scope>
    <source>
        <strain evidence="1 2">DSM 753</strain>
    </source>
</reference>
<dbReference type="EMBL" id="ABCB02000016">
    <property type="protein sequence ID" value="EDO62196.1"/>
    <property type="molecule type" value="Genomic_DNA"/>
</dbReference>
<accession>A7VR73</accession>
<name>A7VR73_9FIRM</name>
<comment type="caution">
    <text evidence="1">The sequence shown here is derived from an EMBL/GenBank/DDBJ whole genome shotgun (WGS) entry which is preliminary data.</text>
</comment>
<dbReference type="AlphaFoldDB" id="A7VR73"/>